<proteinExistence type="predicted"/>
<dbReference type="SMART" id="SM00858">
    <property type="entry name" value="SAF"/>
    <property type="match status" value="1"/>
</dbReference>
<evidence type="ECO:0000313" key="3">
    <source>
        <dbReference type="Proteomes" id="UP000660745"/>
    </source>
</evidence>
<name>A0A918AGC7_9ACTN</name>
<dbReference type="Proteomes" id="UP000660745">
    <property type="component" value="Unassembled WGS sequence"/>
</dbReference>
<evidence type="ECO:0000259" key="1">
    <source>
        <dbReference type="SMART" id="SM00858"/>
    </source>
</evidence>
<dbReference type="InterPro" id="IPR013974">
    <property type="entry name" value="SAF"/>
</dbReference>
<feature type="domain" description="SAF" evidence="1">
    <location>
        <begin position="38"/>
        <end position="95"/>
    </location>
</feature>
<dbReference type="AlphaFoldDB" id="A0A918AGC7"/>
<organism evidence="2 3">
    <name type="scientific">Nonomuraea glycinis</name>
    <dbReference type="NCBI Taxonomy" id="2047744"/>
    <lineage>
        <taxon>Bacteria</taxon>
        <taxon>Bacillati</taxon>
        <taxon>Actinomycetota</taxon>
        <taxon>Actinomycetes</taxon>
        <taxon>Streptosporangiales</taxon>
        <taxon>Streptosporangiaceae</taxon>
        <taxon>Nonomuraea</taxon>
    </lineage>
</organism>
<protein>
    <recommendedName>
        <fullName evidence="1">SAF domain-containing protein</fullName>
    </recommendedName>
</protein>
<dbReference type="EMBL" id="BMNK01000030">
    <property type="protein sequence ID" value="GGP18488.1"/>
    <property type="molecule type" value="Genomic_DNA"/>
</dbReference>
<evidence type="ECO:0000313" key="2">
    <source>
        <dbReference type="EMBL" id="GGP18488.1"/>
    </source>
</evidence>
<reference evidence="2" key="1">
    <citation type="journal article" date="2014" name="Int. J. Syst. Evol. Microbiol.">
        <title>Complete genome sequence of Corynebacterium casei LMG S-19264T (=DSM 44701T), isolated from a smear-ripened cheese.</title>
        <authorList>
            <consortium name="US DOE Joint Genome Institute (JGI-PGF)"/>
            <person name="Walter F."/>
            <person name="Albersmeier A."/>
            <person name="Kalinowski J."/>
            <person name="Ruckert C."/>
        </authorList>
    </citation>
    <scope>NUCLEOTIDE SEQUENCE</scope>
    <source>
        <strain evidence="2">CGMCC 4.7430</strain>
    </source>
</reference>
<reference evidence="2" key="2">
    <citation type="submission" date="2020-09" db="EMBL/GenBank/DDBJ databases">
        <authorList>
            <person name="Sun Q."/>
            <person name="Zhou Y."/>
        </authorList>
    </citation>
    <scope>NUCLEOTIDE SEQUENCE</scope>
    <source>
        <strain evidence="2">CGMCC 4.7430</strain>
    </source>
</reference>
<accession>A0A918AGC7</accession>
<gene>
    <name evidence="2" type="ORF">GCM10012278_90880</name>
</gene>
<dbReference type="CDD" id="cd11614">
    <property type="entry name" value="SAF_CpaB_FlgA_like"/>
    <property type="match status" value="1"/>
</dbReference>
<keyword evidence="3" id="KW-1185">Reference proteome</keyword>
<comment type="caution">
    <text evidence="2">The sequence shown here is derived from an EMBL/GenBank/DDBJ whole genome shotgun (WGS) entry which is preliminary data.</text>
</comment>
<dbReference type="RefSeq" id="WP_225277830.1">
    <property type="nucleotide sequence ID" value="NZ_BMNK01000030.1"/>
</dbReference>
<sequence>MIRVWLRRCERRRRLIAAALAAVAVISGYLALRPAVGPAVLVAARDLSPGVLRPGDLRAVSLAHPPDGALRSGAAGRVLATAMRRGEPLTDVRLLDSLRLPPGVVATPVRIADPDAVRLISPGSTISVLAAYEGQSARPVAEEVTVLTIPAAKDDHGALVVLATTPAQANELAGAQAGGHLSITIRR</sequence>